<dbReference type="InterPro" id="IPR023798">
    <property type="entry name" value="Ribosomal_uS7_dom"/>
</dbReference>
<dbReference type="OrthoDB" id="9972728at2759"/>
<evidence type="ECO:0000259" key="4">
    <source>
        <dbReference type="Pfam" id="PF00177"/>
    </source>
</evidence>
<keyword evidence="6" id="KW-1185">Reference proteome</keyword>
<evidence type="ECO:0000313" key="6">
    <source>
        <dbReference type="Proteomes" id="UP000664859"/>
    </source>
</evidence>
<evidence type="ECO:0000256" key="2">
    <source>
        <dbReference type="ARBA" id="ARBA00022980"/>
    </source>
</evidence>
<dbReference type="PIRSF" id="PIRSF002122">
    <property type="entry name" value="RPS7p_RPS7a_RPS5e_RPS7o"/>
    <property type="match status" value="1"/>
</dbReference>
<protein>
    <submittedName>
        <fullName evidence="5">Ribosomal protein S7 domain-containing protein</fullName>
    </submittedName>
</protein>
<dbReference type="Gene3D" id="1.10.455.10">
    <property type="entry name" value="Ribosomal protein S7 domain"/>
    <property type="match status" value="1"/>
</dbReference>
<accession>A0A835Z2A7</accession>
<dbReference type="GO" id="GO:0006412">
    <property type="term" value="P:translation"/>
    <property type="evidence" value="ECO:0007669"/>
    <property type="project" value="InterPro"/>
</dbReference>
<name>A0A835Z2A7_9STRA</name>
<proteinExistence type="inferred from homology"/>
<keyword evidence="2 5" id="KW-0689">Ribosomal protein</keyword>
<evidence type="ECO:0000256" key="1">
    <source>
        <dbReference type="ARBA" id="ARBA00007151"/>
    </source>
</evidence>
<dbReference type="InterPro" id="IPR000235">
    <property type="entry name" value="Ribosomal_uS7"/>
</dbReference>
<evidence type="ECO:0000256" key="3">
    <source>
        <dbReference type="ARBA" id="ARBA00023274"/>
    </source>
</evidence>
<dbReference type="AlphaFoldDB" id="A0A835Z2A7"/>
<comment type="caution">
    <text evidence="5">The sequence shown here is derived from an EMBL/GenBank/DDBJ whole genome shotgun (WGS) entry which is preliminary data.</text>
</comment>
<evidence type="ECO:0000313" key="5">
    <source>
        <dbReference type="EMBL" id="KAG5180948.1"/>
    </source>
</evidence>
<dbReference type="InterPro" id="IPR036823">
    <property type="entry name" value="Ribosomal_uS7_dom_sf"/>
</dbReference>
<organism evidence="5 6">
    <name type="scientific">Tribonema minus</name>
    <dbReference type="NCBI Taxonomy" id="303371"/>
    <lineage>
        <taxon>Eukaryota</taxon>
        <taxon>Sar</taxon>
        <taxon>Stramenopiles</taxon>
        <taxon>Ochrophyta</taxon>
        <taxon>PX clade</taxon>
        <taxon>Xanthophyceae</taxon>
        <taxon>Tribonematales</taxon>
        <taxon>Tribonemataceae</taxon>
        <taxon>Tribonema</taxon>
    </lineage>
</organism>
<dbReference type="EMBL" id="JAFCMP010000346">
    <property type="protein sequence ID" value="KAG5180948.1"/>
    <property type="molecule type" value="Genomic_DNA"/>
</dbReference>
<gene>
    <name evidence="5" type="ORF">JKP88DRAFT_222659</name>
</gene>
<dbReference type="PANTHER" id="PTHR11205">
    <property type="entry name" value="RIBOSOMAL PROTEIN S7"/>
    <property type="match status" value="1"/>
</dbReference>
<dbReference type="SUPFAM" id="SSF47973">
    <property type="entry name" value="Ribosomal protein S7"/>
    <property type="match status" value="1"/>
</dbReference>
<sequence length="143" mass="15947">MSSVLRTPVAQKLVKLMMHDGKKHTAEHVLLGALDHIRVVKKENALASMYAAIAKVSPLVEVRTIRVRGQSYQVPLPLSEQRSTALGLRLLVRASRKSKQPMHKALGEEMVAASKGQGEAIKQKREMAKVALEARAFAHFRWF</sequence>
<dbReference type="GO" id="GO:0005840">
    <property type="term" value="C:ribosome"/>
    <property type="evidence" value="ECO:0007669"/>
    <property type="project" value="UniProtKB-KW"/>
</dbReference>
<keyword evidence="3" id="KW-0687">Ribonucleoprotein</keyword>
<dbReference type="Proteomes" id="UP000664859">
    <property type="component" value="Unassembled WGS sequence"/>
</dbReference>
<dbReference type="GO" id="GO:1990904">
    <property type="term" value="C:ribonucleoprotein complex"/>
    <property type="evidence" value="ECO:0007669"/>
    <property type="project" value="UniProtKB-KW"/>
</dbReference>
<feature type="domain" description="Small ribosomal subunit protein uS7" evidence="4">
    <location>
        <begin position="7"/>
        <end position="134"/>
    </location>
</feature>
<dbReference type="Pfam" id="PF00177">
    <property type="entry name" value="Ribosomal_S7"/>
    <property type="match status" value="1"/>
</dbReference>
<reference evidence="5" key="1">
    <citation type="submission" date="2021-02" db="EMBL/GenBank/DDBJ databases">
        <title>First Annotated Genome of the Yellow-green Alga Tribonema minus.</title>
        <authorList>
            <person name="Mahan K.M."/>
        </authorList>
    </citation>
    <scope>NUCLEOTIDE SEQUENCE</scope>
    <source>
        <strain evidence="5">UTEX B ZZ1240</strain>
    </source>
</reference>
<comment type="similarity">
    <text evidence="1">Belongs to the universal ribosomal protein uS7 family.</text>
</comment>